<keyword evidence="5" id="KW-0677">Repeat</keyword>
<evidence type="ECO:0000256" key="6">
    <source>
        <dbReference type="ARBA" id="ARBA00022989"/>
    </source>
</evidence>
<evidence type="ECO:0000313" key="13">
    <source>
        <dbReference type="Proteomes" id="UP001054252"/>
    </source>
</evidence>
<evidence type="ECO:0000256" key="9">
    <source>
        <dbReference type="ARBA" id="ARBA00023180"/>
    </source>
</evidence>
<dbReference type="PRINTS" id="PR00019">
    <property type="entry name" value="LEURICHRPT"/>
</dbReference>
<name>A0AAV5KBS1_9ROSI</name>
<keyword evidence="6" id="KW-1133">Transmembrane helix</keyword>
<dbReference type="Pfam" id="PF00560">
    <property type="entry name" value="LRR_1"/>
    <property type="match status" value="3"/>
</dbReference>
<dbReference type="InterPro" id="IPR001611">
    <property type="entry name" value="Leu-rich_rpt"/>
</dbReference>
<evidence type="ECO:0000256" key="4">
    <source>
        <dbReference type="ARBA" id="ARBA00022729"/>
    </source>
</evidence>
<keyword evidence="7" id="KW-0472">Membrane</keyword>
<evidence type="ECO:0000256" key="8">
    <source>
        <dbReference type="ARBA" id="ARBA00023170"/>
    </source>
</evidence>
<feature type="signal peptide" evidence="10">
    <location>
        <begin position="1"/>
        <end position="28"/>
    </location>
</feature>
<keyword evidence="4 10" id="KW-0732">Signal</keyword>
<evidence type="ECO:0000256" key="10">
    <source>
        <dbReference type="SAM" id="SignalP"/>
    </source>
</evidence>
<keyword evidence="8" id="KW-0675">Receptor</keyword>
<dbReference type="GO" id="GO:0016020">
    <property type="term" value="C:membrane"/>
    <property type="evidence" value="ECO:0007669"/>
    <property type="project" value="UniProtKB-SubCell"/>
</dbReference>
<evidence type="ECO:0000256" key="1">
    <source>
        <dbReference type="ARBA" id="ARBA00004479"/>
    </source>
</evidence>
<comment type="caution">
    <text evidence="12">The sequence shown here is derived from an EMBL/GenBank/DDBJ whole genome shotgun (WGS) entry which is preliminary data.</text>
</comment>
<keyword evidence="2" id="KW-0433">Leucine-rich repeat</keyword>
<evidence type="ECO:0000259" key="11">
    <source>
        <dbReference type="Pfam" id="PF08263"/>
    </source>
</evidence>
<dbReference type="PANTHER" id="PTHR48061">
    <property type="entry name" value="LEUCINE-RICH REPEAT RECEPTOR PROTEIN KINASE EMS1-LIKE-RELATED"/>
    <property type="match status" value="1"/>
</dbReference>
<keyword evidence="9" id="KW-0325">Glycoprotein</keyword>
<dbReference type="Pfam" id="PF13855">
    <property type="entry name" value="LRR_8"/>
    <property type="match status" value="1"/>
</dbReference>
<dbReference type="PANTHER" id="PTHR48061:SF51">
    <property type="entry name" value="RECEPTOR LIKE PROTEIN 30-LIKE"/>
    <property type="match status" value="1"/>
</dbReference>
<proteinExistence type="predicted"/>
<dbReference type="Proteomes" id="UP001054252">
    <property type="component" value="Unassembled WGS sequence"/>
</dbReference>
<evidence type="ECO:0000256" key="7">
    <source>
        <dbReference type="ARBA" id="ARBA00023136"/>
    </source>
</evidence>
<evidence type="ECO:0000313" key="12">
    <source>
        <dbReference type="EMBL" id="GKV22038.1"/>
    </source>
</evidence>
<gene>
    <name evidence="12" type="ORF">SLEP1_g31942</name>
</gene>
<comment type="subcellular location">
    <subcellularLocation>
        <location evidence="1">Membrane</location>
        <topology evidence="1">Single-pass type I membrane protein</topology>
    </subcellularLocation>
</comment>
<keyword evidence="13" id="KW-1185">Reference proteome</keyword>
<dbReference type="InterPro" id="IPR046956">
    <property type="entry name" value="RLP23-like"/>
</dbReference>
<dbReference type="Pfam" id="PF08263">
    <property type="entry name" value="LRRNT_2"/>
    <property type="match status" value="1"/>
</dbReference>
<dbReference type="InterPro" id="IPR032675">
    <property type="entry name" value="LRR_dom_sf"/>
</dbReference>
<evidence type="ECO:0000256" key="2">
    <source>
        <dbReference type="ARBA" id="ARBA00022614"/>
    </source>
</evidence>
<sequence>MMLSLFSWLFILLLAIIFFEINVVLVSGHCPRDQQWFLLQLKNRLDFNSSSSLKLVKWNQSTDCCTWEGVTCDAEGHVTDLELSNEWTVRGIDNSSSIFNLQHLQSLNLANNHFNSDFPSRPFESPKFFFVYLRPLWQQIARSTTKPLAKFGICRLLEQQFQLYYTILRYLNYLFFHPSFQQQPPGSIPESICHVTNLQVLDLSNNSLNGTIPQCLNEMESLKVLDLSRNNLSGNISVKFSSDCSLLTLNVNGNHLEGKVPRSLANCAILEVLDLGNNQISDTFPCHLKYMSNLKVLVLRYNNFHGLINCLDDNSSWPPLQIVAFASNHFREELPYHWLQSWEAVMVALDVHKVLVFEEDIHLEFEINKSSQTVCLPESEGTCKDGGRTVTIISIDFFQGIVILPLMLRKRLRVWYYRHTDGLLSKFFSRLNQGSRNRGR</sequence>
<dbReference type="Gene3D" id="3.80.10.10">
    <property type="entry name" value="Ribonuclease Inhibitor"/>
    <property type="match status" value="2"/>
</dbReference>
<organism evidence="12 13">
    <name type="scientific">Rubroshorea leprosula</name>
    <dbReference type="NCBI Taxonomy" id="152421"/>
    <lineage>
        <taxon>Eukaryota</taxon>
        <taxon>Viridiplantae</taxon>
        <taxon>Streptophyta</taxon>
        <taxon>Embryophyta</taxon>
        <taxon>Tracheophyta</taxon>
        <taxon>Spermatophyta</taxon>
        <taxon>Magnoliopsida</taxon>
        <taxon>eudicotyledons</taxon>
        <taxon>Gunneridae</taxon>
        <taxon>Pentapetalae</taxon>
        <taxon>rosids</taxon>
        <taxon>malvids</taxon>
        <taxon>Malvales</taxon>
        <taxon>Dipterocarpaceae</taxon>
        <taxon>Rubroshorea</taxon>
    </lineage>
</organism>
<accession>A0AAV5KBS1</accession>
<feature type="domain" description="Leucine-rich repeat-containing N-terminal plant-type" evidence="11">
    <location>
        <begin position="37"/>
        <end position="73"/>
    </location>
</feature>
<dbReference type="AlphaFoldDB" id="A0AAV5KBS1"/>
<dbReference type="SUPFAM" id="SSF52058">
    <property type="entry name" value="L domain-like"/>
    <property type="match status" value="1"/>
</dbReference>
<protein>
    <recommendedName>
        <fullName evidence="11">Leucine-rich repeat-containing N-terminal plant-type domain-containing protein</fullName>
    </recommendedName>
</protein>
<evidence type="ECO:0000256" key="5">
    <source>
        <dbReference type="ARBA" id="ARBA00022737"/>
    </source>
</evidence>
<keyword evidence="3" id="KW-0812">Transmembrane</keyword>
<dbReference type="InterPro" id="IPR013210">
    <property type="entry name" value="LRR_N_plant-typ"/>
</dbReference>
<feature type="chain" id="PRO_5043517787" description="Leucine-rich repeat-containing N-terminal plant-type domain-containing protein" evidence="10">
    <location>
        <begin position="29"/>
        <end position="440"/>
    </location>
</feature>
<evidence type="ECO:0000256" key="3">
    <source>
        <dbReference type="ARBA" id="ARBA00022692"/>
    </source>
</evidence>
<dbReference type="EMBL" id="BPVZ01000059">
    <property type="protein sequence ID" value="GKV22038.1"/>
    <property type="molecule type" value="Genomic_DNA"/>
</dbReference>
<reference evidence="12 13" key="1">
    <citation type="journal article" date="2021" name="Commun. Biol.">
        <title>The genome of Shorea leprosula (Dipterocarpaceae) highlights the ecological relevance of drought in aseasonal tropical rainforests.</title>
        <authorList>
            <person name="Ng K.K.S."/>
            <person name="Kobayashi M.J."/>
            <person name="Fawcett J.A."/>
            <person name="Hatakeyama M."/>
            <person name="Paape T."/>
            <person name="Ng C.H."/>
            <person name="Ang C.C."/>
            <person name="Tnah L.H."/>
            <person name="Lee C.T."/>
            <person name="Nishiyama T."/>
            <person name="Sese J."/>
            <person name="O'Brien M.J."/>
            <person name="Copetti D."/>
            <person name="Mohd Noor M.I."/>
            <person name="Ong R.C."/>
            <person name="Putra M."/>
            <person name="Sireger I.Z."/>
            <person name="Indrioko S."/>
            <person name="Kosugi Y."/>
            <person name="Izuno A."/>
            <person name="Isagi Y."/>
            <person name="Lee S.L."/>
            <person name="Shimizu K.K."/>
        </authorList>
    </citation>
    <scope>NUCLEOTIDE SEQUENCE [LARGE SCALE GENOMIC DNA]</scope>
    <source>
        <strain evidence="12">214</strain>
    </source>
</reference>